<proteinExistence type="inferred from homology"/>
<accession>A0A366JET2</accession>
<reference evidence="3 4" key="1">
    <citation type="submission" date="2018-06" db="EMBL/GenBank/DDBJ databases">
        <title>Freshwater and sediment microbial communities from various areas in North America, analyzing microbe dynamics in response to fracking.</title>
        <authorList>
            <person name="Lamendella R."/>
        </authorList>
    </citation>
    <scope>NUCLEOTIDE SEQUENCE [LARGE SCALE GENOMIC DNA]</scope>
    <source>
        <strain evidence="3 4">14_TX</strain>
    </source>
</reference>
<dbReference type="AlphaFoldDB" id="A0A366JET2"/>
<dbReference type="InterPro" id="IPR005545">
    <property type="entry name" value="YCII"/>
</dbReference>
<gene>
    <name evidence="3" type="ORF">DFO70_1401</name>
</gene>
<evidence type="ECO:0000256" key="1">
    <source>
        <dbReference type="ARBA" id="ARBA00007689"/>
    </source>
</evidence>
<comment type="caution">
    <text evidence="3">The sequence shown here is derived from an EMBL/GenBank/DDBJ whole genome shotgun (WGS) entry which is preliminary data.</text>
</comment>
<keyword evidence="4" id="KW-1185">Reference proteome</keyword>
<comment type="similarity">
    <text evidence="1">Belongs to the YciI family.</text>
</comment>
<dbReference type="RefSeq" id="WP_113885792.1">
    <property type="nucleotide sequence ID" value="NZ_QNSF01000040.1"/>
</dbReference>
<feature type="domain" description="YCII-related" evidence="2">
    <location>
        <begin position="1"/>
        <end position="106"/>
    </location>
</feature>
<evidence type="ECO:0000259" key="2">
    <source>
        <dbReference type="Pfam" id="PF03795"/>
    </source>
</evidence>
<dbReference type="Proteomes" id="UP000252731">
    <property type="component" value="Unassembled WGS sequence"/>
</dbReference>
<sequence length="124" mass="14244">MKYLCLGYFNPEKMDALPKAEIETVLSECQPHLKELYKSGQVIMDVGVDLEVKCLKRMNGKVEVTEGPFAKTNEMIGSVFIIEALDIKEAIRVASLHPTTQLDAGEQFNWRIEIRPIHYFEKRE</sequence>
<dbReference type="Gene3D" id="3.30.70.1060">
    <property type="entry name" value="Dimeric alpha+beta barrel"/>
    <property type="match status" value="1"/>
</dbReference>
<dbReference type="Pfam" id="PF03795">
    <property type="entry name" value="YCII"/>
    <property type="match status" value="1"/>
</dbReference>
<dbReference type="PANTHER" id="PTHR35174">
    <property type="entry name" value="BLL7171 PROTEIN-RELATED"/>
    <property type="match status" value="1"/>
</dbReference>
<dbReference type="InterPro" id="IPR011008">
    <property type="entry name" value="Dimeric_a/b-barrel"/>
</dbReference>
<evidence type="ECO:0000313" key="3">
    <source>
        <dbReference type="EMBL" id="RBP85486.1"/>
    </source>
</evidence>
<dbReference type="EMBL" id="QNSF01000040">
    <property type="protein sequence ID" value="RBP85486.1"/>
    <property type="molecule type" value="Genomic_DNA"/>
</dbReference>
<dbReference type="OrthoDB" id="9807535at2"/>
<dbReference type="PANTHER" id="PTHR35174:SF3">
    <property type="entry name" value="BLL7171 PROTEIN"/>
    <property type="match status" value="1"/>
</dbReference>
<evidence type="ECO:0000313" key="4">
    <source>
        <dbReference type="Proteomes" id="UP000252731"/>
    </source>
</evidence>
<dbReference type="SUPFAM" id="SSF54909">
    <property type="entry name" value="Dimeric alpha+beta barrel"/>
    <property type="match status" value="1"/>
</dbReference>
<protein>
    <recommendedName>
        <fullName evidence="2">YCII-related domain-containing protein</fullName>
    </recommendedName>
</protein>
<name>A0A366JET2_CYTFI</name>
<organism evidence="3 4">
    <name type="scientific">Cytobacillus firmus</name>
    <name type="common">Bacillus firmus</name>
    <dbReference type="NCBI Taxonomy" id="1399"/>
    <lineage>
        <taxon>Bacteria</taxon>
        <taxon>Bacillati</taxon>
        <taxon>Bacillota</taxon>
        <taxon>Bacilli</taxon>
        <taxon>Bacillales</taxon>
        <taxon>Bacillaceae</taxon>
        <taxon>Cytobacillus</taxon>
    </lineage>
</organism>